<feature type="domain" description="PPM-type phosphatase" evidence="4">
    <location>
        <begin position="232"/>
        <end position="445"/>
    </location>
</feature>
<dbReference type="InterPro" id="IPR052016">
    <property type="entry name" value="Bact_Sigma-Reg"/>
</dbReference>
<keyword evidence="6" id="KW-1185">Reference proteome</keyword>
<dbReference type="SMART" id="SM00065">
    <property type="entry name" value="GAF"/>
    <property type="match status" value="1"/>
</dbReference>
<evidence type="ECO:0000259" key="4">
    <source>
        <dbReference type="SMART" id="SM00331"/>
    </source>
</evidence>
<dbReference type="GO" id="GO:0004722">
    <property type="term" value="F:protein serine/threonine phosphatase activity"/>
    <property type="evidence" value="ECO:0007669"/>
    <property type="project" value="UniProtKB-EC"/>
</dbReference>
<comment type="caution">
    <text evidence="5">The sequence shown here is derived from an EMBL/GenBank/DDBJ whole genome shotgun (WGS) entry which is preliminary data.</text>
</comment>
<proteinExistence type="predicted"/>
<dbReference type="Pfam" id="PF07228">
    <property type="entry name" value="SpoIIE"/>
    <property type="match status" value="1"/>
</dbReference>
<dbReference type="Proteomes" id="UP001602322">
    <property type="component" value="Unassembled WGS sequence"/>
</dbReference>
<evidence type="ECO:0000259" key="3">
    <source>
        <dbReference type="SMART" id="SM00065"/>
    </source>
</evidence>
<evidence type="ECO:0000313" key="6">
    <source>
        <dbReference type="Proteomes" id="UP001602322"/>
    </source>
</evidence>
<gene>
    <name evidence="5" type="ORF">ACFY8O_32575</name>
</gene>
<evidence type="ECO:0000313" key="5">
    <source>
        <dbReference type="EMBL" id="MFF5900632.1"/>
    </source>
</evidence>
<dbReference type="Pfam" id="PF13185">
    <property type="entry name" value="GAF_2"/>
    <property type="match status" value="1"/>
</dbReference>
<dbReference type="EC" id="3.1.3.16" evidence="5"/>
<dbReference type="RefSeq" id="WP_387908764.1">
    <property type="nucleotide sequence ID" value="NZ_JBIBEG010000014.1"/>
</dbReference>
<dbReference type="PANTHER" id="PTHR43156">
    <property type="entry name" value="STAGE II SPORULATION PROTEIN E-RELATED"/>
    <property type="match status" value="1"/>
</dbReference>
<name>A0ABW6XFU8_9ACTN</name>
<evidence type="ECO:0000256" key="1">
    <source>
        <dbReference type="ARBA" id="ARBA00022801"/>
    </source>
</evidence>
<dbReference type="SMART" id="SM00331">
    <property type="entry name" value="PP2C_SIG"/>
    <property type="match status" value="1"/>
</dbReference>
<sequence>MAEDPQDTSKDGAAEVPYMSLLNLPLSSDLDRIGEQVHALARAQRDLQGLLEAVLGIGSELELPTVLRRIVRTAMDLVGARYGALGVLDDRGEQLADFIPLGLSDEELEHLVGVELPRGRGLLGHLIRHPAPLRVADIAAHEDSAGFPPGHPPMRSLLGVAVSVRGRIYGNLYLSDRSDGEPFDEHDEGVILALAGTAGVAIENARLYHQIRNNAEQFQRLLLPQLLDLRPFEACTFYRPASAPGHLGGDWYDAVKLPDGSCVAIIGDVVGHDMQAAAAMSQTRSMLRALSFDESNPPSVALKQLDRIMDVTGDYLITTACVVRLHPAGENWALRWSSAGHPPPLVLLPDGTARYLDAEPGLPLGVDPTVPRPDHSFALPANSTVVLYTDGVVERYDEPLDRGLESLAATANRHARETVHDLCAALADHHPSDSHDDMAVLVLRTPPAPSDVRAEDREVADPNPQAPGYGGRPEGGHRARFPHWLP</sequence>
<dbReference type="SUPFAM" id="SSF81606">
    <property type="entry name" value="PP2C-like"/>
    <property type="match status" value="1"/>
</dbReference>
<reference evidence="5 6" key="1">
    <citation type="submission" date="2024-10" db="EMBL/GenBank/DDBJ databases">
        <title>The Natural Products Discovery Center: Release of the First 8490 Sequenced Strains for Exploring Actinobacteria Biosynthetic Diversity.</title>
        <authorList>
            <person name="Kalkreuter E."/>
            <person name="Kautsar S.A."/>
            <person name="Yang D."/>
            <person name="Bader C.D."/>
            <person name="Teijaro C.N."/>
            <person name="Fluegel L."/>
            <person name="Davis C.M."/>
            <person name="Simpson J.R."/>
            <person name="Lauterbach L."/>
            <person name="Steele A.D."/>
            <person name="Gui C."/>
            <person name="Meng S."/>
            <person name="Li G."/>
            <person name="Viehrig K."/>
            <person name="Ye F."/>
            <person name="Su P."/>
            <person name="Kiefer A.F."/>
            <person name="Nichols A."/>
            <person name="Cepeda A.J."/>
            <person name="Yan W."/>
            <person name="Fan B."/>
            <person name="Jiang Y."/>
            <person name="Adhikari A."/>
            <person name="Zheng C.-J."/>
            <person name="Schuster L."/>
            <person name="Cowan T.M."/>
            <person name="Smanski M.J."/>
            <person name="Chevrette M.G."/>
            <person name="De Carvalho L.P.S."/>
            <person name="Shen B."/>
        </authorList>
    </citation>
    <scope>NUCLEOTIDE SEQUENCE [LARGE SCALE GENOMIC DNA]</scope>
    <source>
        <strain evidence="5 6">NPDC012540</strain>
    </source>
</reference>
<feature type="domain" description="GAF" evidence="3">
    <location>
        <begin position="62"/>
        <end position="212"/>
    </location>
</feature>
<dbReference type="InterPro" id="IPR003018">
    <property type="entry name" value="GAF"/>
</dbReference>
<dbReference type="EMBL" id="JBIBEG010000014">
    <property type="protein sequence ID" value="MFF5900632.1"/>
    <property type="molecule type" value="Genomic_DNA"/>
</dbReference>
<protein>
    <submittedName>
        <fullName evidence="5">PP2C family protein-serine/threonine phosphatase</fullName>
        <ecNumber evidence="5">3.1.3.16</ecNumber>
    </submittedName>
</protein>
<evidence type="ECO:0000256" key="2">
    <source>
        <dbReference type="SAM" id="MobiDB-lite"/>
    </source>
</evidence>
<dbReference type="Gene3D" id="3.30.450.40">
    <property type="match status" value="1"/>
</dbReference>
<dbReference type="Gene3D" id="3.60.40.10">
    <property type="entry name" value="PPM-type phosphatase domain"/>
    <property type="match status" value="1"/>
</dbReference>
<dbReference type="InterPro" id="IPR001932">
    <property type="entry name" value="PPM-type_phosphatase-like_dom"/>
</dbReference>
<dbReference type="SUPFAM" id="SSF55781">
    <property type="entry name" value="GAF domain-like"/>
    <property type="match status" value="1"/>
</dbReference>
<dbReference type="InterPro" id="IPR029016">
    <property type="entry name" value="GAF-like_dom_sf"/>
</dbReference>
<dbReference type="PANTHER" id="PTHR43156:SF2">
    <property type="entry name" value="STAGE II SPORULATION PROTEIN E"/>
    <property type="match status" value="1"/>
</dbReference>
<accession>A0ABW6XFU8</accession>
<organism evidence="5 6">
    <name type="scientific">Streptomyces argenteolus</name>
    <dbReference type="NCBI Taxonomy" id="67274"/>
    <lineage>
        <taxon>Bacteria</taxon>
        <taxon>Bacillati</taxon>
        <taxon>Actinomycetota</taxon>
        <taxon>Actinomycetes</taxon>
        <taxon>Kitasatosporales</taxon>
        <taxon>Streptomycetaceae</taxon>
        <taxon>Streptomyces</taxon>
    </lineage>
</organism>
<keyword evidence="1 5" id="KW-0378">Hydrolase</keyword>
<feature type="region of interest" description="Disordered" evidence="2">
    <location>
        <begin position="449"/>
        <end position="486"/>
    </location>
</feature>
<dbReference type="InterPro" id="IPR036457">
    <property type="entry name" value="PPM-type-like_dom_sf"/>
</dbReference>